<evidence type="ECO:0000313" key="1">
    <source>
        <dbReference type="EMBL" id="KAJ1674955.1"/>
    </source>
</evidence>
<dbReference type="Proteomes" id="UP001145114">
    <property type="component" value="Unassembled WGS sequence"/>
</dbReference>
<name>A0ACC1HG12_9FUNG</name>
<organism evidence="1 2">
    <name type="scientific">Spiromyces aspiralis</name>
    <dbReference type="NCBI Taxonomy" id="68401"/>
    <lineage>
        <taxon>Eukaryota</taxon>
        <taxon>Fungi</taxon>
        <taxon>Fungi incertae sedis</taxon>
        <taxon>Zoopagomycota</taxon>
        <taxon>Kickxellomycotina</taxon>
        <taxon>Kickxellomycetes</taxon>
        <taxon>Kickxellales</taxon>
        <taxon>Kickxellaceae</taxon>
        <taxon>Spiromyces</taxon>
    </lineage>
</organism>
<sequence length="465" mass="52707">MGVYSIRDLGAEKYREYLYKGRELAGPGSSKNYGWSSSSNLQATRLPGPQEMQSLQRAMEQMATNAAMRVTAMESDLLNITDVLMNASESNKGLARESEGDGSVDGEEPGETEDDASTQLTVQGYHANSGLPLVHDDFSKIKITNQISIQTFYASVEPYFRPLTDKDIEFLQLEEDDQRHYYIPNLGEPYLKQWADHEITKFPDLNHTSRAKASLDRALGLERKARNPPKVSFPGTNIQDSDLLRPSVRLTPITERIVSSLVQENIISPDEVYGNGGHALPDESGADEDDDSDFETPLVAKFNQSFGVPDVPDLETRLKQELRYIGILGDEEIDWRNPQDDEVSASLRALQSQLREQVRLNRARNKVLLPIVKRYTGYQEYMQIMEELDKQVEASYIKRHRAIKSRKRKSMASKPTGLSENTLNAMDRRRRVMNAIGHLFPPEKFKRPTTSIYSKELTTNKRVDV</sequence>
<dbReference type="EMBL" id="JAMZIH010005575">
    <property type="protein sequence ID" value="KAJ1674955.1"/>
    <property type="molecule type" value="Genomic_DNA"/>
</dbReference>
<reference evidence="1" key="1">
    <citation type="submission" date="2022-06" db="EMBL/GenBank/DDBJ databases">
        <title>Phylogenomic reconstructions and comparative analyses of Kickxellomycotina fungi.</title>
        <authorList>
            <person name="Reynolds N.K."/>
            <person name="Stajich J.E."/>
            <person name="Barry K."/>
            <person name="Grigoriev I.V."/>
            <person name="Crous P."/>
            <person name="Smith M.E."/>
        </authorList>
    </citation>
    <scope>NUCLEOTIDE SEQUENCE</scope>
    <source>
        <strain evidence="1">RSA 2271</strain>
    </source>
</reference>
<evidence type="ECO:0000313" key="2">
    <source>
        <dbReference type="Proteomes" id="UP001145114"/>
    </source>
</evidence>
<protein>
    <submittedName>
        <fullName evidence="1">Transcriptional regulator</fullName>
    </submittedName>
</protein>
<comment type="caution">
    <text evidence="1">The sequence shown here is derived from an EMBL/GenBank/DDBJ whole genome shotgun (WGS) entry which is preliminary data.</text>
</comment>
<keyword evidence="2" id="KW-1185">Reference proteome</keyword>
<accession>A0ACC1HG12</accession>
<gene>
    <name evidence="1" type="primary">NGG1</name>
    <name evidence="1" type="ORF">EV182_002222</name>
</gene>
<proteinExistence type="predicted"/>